<evidence type="ECO:0000313" key="5">
    <source>
        <dbReference type="EMBL" id="KAA1378145.1"/>
    </source>
</evidence>
<evidence type="ECO:0000313" key="6">
    <source>
        <dbReference type="Proteomes" id="UP001515100"/>
    </source>
</evidence>
<dbReference type="InterPro" id="IPR016166">
    <property type="entry name" value="FAD-bd_PCMH"/>
</dbReference>
<dbReference type="InterPro" id="IPR005107">
    <property type="entry name" value="CO_DH_flav_C"/>
</dbReference>
<dbReference type="SUPFAM" id="SSF56176">
    <property type="entry name" value="FAD-binding/transporter-associated domain-like"/>
    <property type="match status" value="1"/>
</dbReference>
<dbReference type="Pfam" id="PF03450">
    <property type="entry name" value="CO_deh_flav_C"/>
    <property type="match status" value="1"/>
</dbReference>
<dbReference type="InterPro" id="IPR016169">
    <property type="entry name" value="FAD-bd_PCMH_sub2"/>
</dbReference>
<evidence type="ECO:0000256" key="2">
    <source>
        <dbReference type="ARBA" id="ARBA00022827"/>
    </source>
</evidence>
<dbReference type="InterPro" id="IPR002346">
    <property type="entry name" value="Mopterin_DH_FAD-bd"/>
</dbReference>
<dbReference type="PANTHER" id="PTHR42659">
    <property type="entry name" value="XANTHINE DEHYDROGENASE SUBUNIT C-RELATED"/>
    <property type="match status" value="1"/>
</dbReference>
<dbReference type="OrthoDB" id="9793944at2"/>
<dbReference type="SMART" id="SM01092">
    <property type="entry name" value="CO_deh_flav_C"/>
    <property type="match status" value="1"/>
</dbReference>
<evidence type="ECO:0000259" key="4">
    <source>
        <dbReference type="PROSITE" id="PS51387"/>
    </source>
</evidence>
<keyword evidence="2" id="KW-0274">FAD</keyword>
<accession>A0A641APH3</accession>
<dbReference type="Gene3D" id="3.30.390.50">
    <property type="entry name" value="CO dehydrogenase flavoprotein, C-terminal domain"/>
    <property type="match status" value="1"/>
</dbReference>
<proteinExistence type="predicted"/>
<dbReference type="GO" id="GO:0016491">
    <property type="term" value="F:oxidoreductase activity"/>
    <property type="evidence" value="ECO:0007669"/>
    <property type="project" value="UniProtKB-KW"/>
</dbReference>
<dbReference type="Proteomes" id="UP001515100">
    <property type="component" value="Unassembled WGS sequence"/>
</dbReference>
<protein>
    <recommendedName>
        <fullName evidence="4">FAD-binding PCMH-type domain-containing protein</fullName>
    </recommendedName>
</protein>
<gene>
    <name evidence="5" type="ORF">ESP62_007115</name>
</gene>
<keyword evidence="3" id="KW-0560">Oxidoreductase</keyword>
<reference evidence="5" key="1">
    <citation type="submission" date="2019-09" db="EMBL/GenBank/DDBJ databases">
        <authorList>
            <person name="Li J."/>
        </authorList>
    </citation>
    <scope>NUCLEOTIDE SEQUENCE [LARGE SCALE GENOMIC DNA]</scope>
    <source>
        <strain evidence="5">NRBC 14897</strain>
    </source>
</reference>
<name>A0A641APH3_9ACTN</name>
<keyword evidence="6" id="KW-1185">Reference proteome</keyword>
<dbReference type="InterPro" id="IPR036318">
    <property type="entry name" value="FAD-bd_PCMH-like_sf"/>
</dbReference>
<dbReference type="Pfam" id="PF00941">
    <property type="entry name" value="FAD_binding_5"/>
    <property type="match status" value="1"/>
</dbReference>
<dbReference type="RefSeq" id="WP_129183210.1">
    <property type="nucleotide sequence ID" value="NZ_JAGIOG010000001.1"/>
</dbReference>
<keyword evidence="1" id="KW-0285">Flavoprotein</keyword>
<dbReference type="InterPro" id="IPR036683">
    <property type="entry name" value="CO_DH_flav_C_dom_sf"/>
</dbReference>
<dbReference type="EMBL" id="SDPP02000002">
    <property type="protein sequence ID" value="KAA1378145.1"/>
    <property type="molecule type" value="Genomic_DNA"/>
</dbReference>
<dbReference type="PANTHER" id="PTHR42659:SF2">
    <property type="entry name" value="XANTHINE DEHYDROGENASE SUBUNIT C-RELATED"/>
    <property type="match status" value="1"/>
</dbReference>
<dbReference type="Gene3D" id="3.30.465.10">
    <property type="match status" value="1"/>
</dbReference>
<dbReference type="SUPFAM" id="SSF55447">
    <property type="entry name" value="CO dehydrogenase flavoprotein C-terminal domain-like"/>
    <property type="match status" value="1"/>
</dbReference>
<dbReference type="Gene3D" id="3.30.43.10">
    <property type="entry name" value="Uridine Diphospho-n-acetylenolpyruvylglucosamine Reductase, domain 2"/>
    <property type="match status" value="1"/>
</dbReference>
<dbReference type="PROSITE" id="PS51387">
    <property type="entry name" value="FAD_PCMH"/>
    <property type="match status" value="1"/>
</dbReference>
<evidence type="ECO:0000256" key="1">
    <source>
        <dbReference type="ARBA" id="ARBA00022630"/>
    </source>
</evidence>
<dbReference type="AlphaFoldDB" id="A0A641APH3"/>
<organism evidence="5 6">
    <name type="scientific">Aeromicrobium fastidiosum</name>
    <dbReference type="NCBI Taxonomy" id="52699"/>
    <lineage>
        <taxon>Bacteria</taxon>
        <taxon>Bacillati</taxon>
        <taxon>Actinomycetota</taxon>
        <taxon>Actinomycetes</taxon>
        <taxon>Propionibacteriales</taxon>
        <taxon>Nocardioidaceae</taxon>
        <taxon>Aeromicrobium</taxon>
    </lineage>
</organism>
<dbReference type="InterPro" id="IPR051312">
    <property type="entry name" value="Diverse_Substr_Oxidored"/>
</dbReference>
<sequence length="295" mass="30759">MIPPPFRYLRATTVDDALTMLASHEGAVVLGGGQTLVNALKLDLVSPSVLVDVHRLPELTGIELRDGRLRIGAAVTYATLAAHPLVAQHVPSLATVAAGLVDRQVRNRGTIGGNCCLNDPTSNLPPLLACLDASFVVHQLGDSPRTLSAREFFLGTFVTAASGQALLTEVVVPSTPATARVAYRHQQVGADSWAVARAVVRIDVEDGLIAAARVALGAVPDSPLGLDAVERSLLGRPVGAGAELDALEAFDGTTIAMVGDTHGSAAYRRAVTRVQLRRALSDVCGQRTTTQEGAS</sequence>
<feature type="domain" description="FAD-binding PCMH-type" evidence="4">
    <location>
        <begin position="1"/>
        <end position="177"/>
    </location>
</feature>
<dbReference type="GO" id="GO:0071949">
    <property type="term" value="F:FAD binding"/>
    <property type="evidence" value="ECO:0007669"/>
    <property type="project" value="InterPro"/>
</dbReference>
<comment type="caution">
    <text evidence="5">The sequence shown here is derived from an EMBL/GenBank/DDBJ whole genome shotgun (WGS) entry which is preliminary data.</text>
</comment>
<evidence type="ECO:0000256" key="3">
    <source>
        <dbReference type="ARBA" id="ARBA00023002"/>
    </source>
</evidence>
<dbReference type="InterPro" id="IPR016167">
    <property type="entry name" value="FAD-bd_PCMH_sub1"/>
</dbReference>